<dbReference type="Gene3D" id="1.10.260.40">
    <property type="entry name" value="lambda repressor-like DNA-binding domains"/>
    <property type="match status" value="1"/>
</dbReference>
<evidence type="ECO:0000313" key="1">
    <source>
        <dbReference type="EMBL" id="OXE33681.1"/>
    </source>
</evidence>
<dbReference type="CDD" id="cd00093">
    <property type="entry name" value="HTH_XRE"/>
    <property type="match status" value="1"/>
</dbReference>
<reference evidence="1 3" key="1">
    <citation type="journal article" date="2017" name="Appl. Environ. Microbiol.">
        <title>Parallel evolution of two clades of a major Atlantic endemic Vibrio parahaemolyticus pathogen lineage by independent acquisition of related pathogenicity islands.</title>
        <authorList>
            <person name="Xu F."/>
            <person name="Gonzalez-Escalona N."/>
            <person name="Drees K.P."/>
            <person name="Sebra R.P."/>
            <person name="Cooper V.S."/>
            <person name="Jones S.H."/>
            <person name="Whistler C.A."/>
        </authorList>
    </citation>
    <scope>NUCLEOTIDE SEQUENCE [LARGE SCALE GENOMIC DNA]</scope>
    <source>
        <strain evidence="1 3">MAVP-3</strain>
    </source>
</reference>
<evidence type="ECO:0000313" key="3">
    <source>
        <dbReference type="Proteomes" id="UP000214596"/>
    </source>
</evidence>
<organism evidence="1 3">
    <name type="scientific">Vibrio parahaemolyticus</name>
    <dbReference type="NCBI Taxonomy" id="670"/>
    <lineage>
        <taxon>Bacteria</taxon>
        <taxon>Pseudomonadati</taxon>
        <taxon>Pseudomonadota</taxon>
        <taxon>Gammaproteobacteria</taxon>
        <taxon>Vibrionales</taxon>
        <taxon>Vibrionaceae</taxon>
        <taxon>Vibrio</taxon>
    </lineage>
</organism>
<name>A0A0L8TWN0_VIBPH</name>
<protein>
    <submittedName>
        <fullName evidence="1 2">Transcriptional regulator</fullName>
    </submittedName>
</protein>
<dbReference type="GO" id="GO:0003677">
    <property type="term" value="F:DNA binding"/>
    <property type="evidence" value="ECO:0007669"/>
    <property type="project" value="InterPro"/>
</dbReference>
<dbReference type="InterPro" id="IPR010982">
    <property type="entry name" value="Lambda_DNA-bd_dom_sf"/>
</dbReference>
<sequence length="87" mass="9812">MNYTNILLDRVKAKYELGSDYKLAQKLGVGRSRVAHWRAGSCSMDWEIAFKIADLLELDDQNLVFGLIDDKYNNPRLINALQAGAPV</sequence>
<dbReference type="STRING" id="670.ACZ92_23355"/>
<dbReference type="AlphaFoldDB" id="A0A0L8TWN0"/>
<dbReference type="EMBL" id="CP114195">
    <property type="protein sequence ID" value="WAT93043.1"/>
    <property type="molecule type" value="Genomic_DNA"/>
</dbReference>
<dbReference type="InterPro" id="IPR001387">
    <property type="entry name" value="Cro/C1-type_HTH"/>
</dbReference>
<dbReference type="EMBL" id="NIXT01000235">
    <property type="protein sequence ID" value="OXE33681.1"/>
    <property type="molecule type" value="Genomic_DNA"/>
</dbReference>
<dbReference type="Proteomes" id="UP000214596">
    <property type="component" value="Unassembled WGS sequence"/>
</dbReference>
<dbReference type="GeneID" id="1191599"/>
<evidence type="ECO:0000313" key="2">
    <source>
        <dbReference type="EMBL" id="WAT93043.1"/>
    </source>
</evidence>
<accession>A0A0L8TWN0</accession>
<gene>
    <name evidence="1" type="ORF">CA163_06270</name>
    <name evidence="2" type="ORF">O1Q84_18740</name>
</gene>
<dbReference type="SUPFAM" id="SSF47413">
    <property type="entry name" value="lambda repressor-like DNA-binding domains"/>
    <property type="match status" value="1"/>
</dbReference>
<dbReference type="OrthoDB" id="8777496at2"/>
<reference evidence="2" key="2">
    <citation type="submission" date="2022-12" db="EMBL/GenBank/DDBJ databases">
        <title>Vibrio parahaemolyticus become highly virulent by producing novel Tc toxins.</title>
        <authorList>
            <person name="Yang F."/>
            <person name="You Y."/>
            <person name="Lai Q."/>
            <person name="Xu L."/>
            <person name="Li F."/>
        </authorList>
    </citation>
    <scope>NUCLEOTIDE SEQUENCE</scope>
    <source>
        <strain evidence="2">Vp-HL-202005</strain>
    </source>
</reference>
<dbReference type="Proteomes" id="UP001156560">
    <property type="component" value="Chromosome 2"/>
</dbReference>
<dbReference type="RefSeq" id="WP_005390085.1">
    <property type="nucleotide sequence ID" value="NZ_CAMFGX010000001.1"/>
</dbReference>
<proteinExistence type="predicted"/>